<proteinExistence type="predicted"/>
<dbReference type="Proteomes" id="UP001457282">
    <property type="component" value="Unassembled WGS sequence"/>
</dbReference>
<comment type="caution">
    <text evidence="2">The sequence shown here is derived from an EMBL/GenBank/DDBJ whole genome shotgun (WGS) entry which is preliminary data.</text>
</comment>
<protein>
    <submittedName>
        <fullName evidence="2">Uncharacterized protein</fullName>
    </submittedName>
</protein>
<sequence length="186" mass="21193">MKTLDSVGIKELTANGGMKYQNQSHFSKSNNKRKTKEPERGKHMGSASHNKLFSTASSPTVKRDEFFKKMQGENPLNVLNRNAPFSYFSHPIGSTSTMLRYPAATNVATTFVVPASQFPSFTNRNYSHYGYLDPVYNRNQLSGLDAGRPFHPYISGARTYGHKGYNIFLFYFRIARLELCMLTHFR</sequence>
<evidence type="ECO:0000256" key="1">
    <source>
        <dbReference type="SAM" id="MobiDB-lite"/>
    </source>
</evidence>
<dbReference type="AlphaFoldDB" id="A0AAW1YJQ9"/>
<dbReference type="EMBL" id="JBEDUW010000001">
    <property type="protein sequence ID" value="KAK9948870.1"/>
    <property type="molecule type" value="Genomic_DNA"/>
</dbReference>
<reference evidence="2 3" key="1">
    <citation type="journal article" date="2023" name="G3 (Bethesda)">
        <title>A chromosome-length genome assembly and annotation of blackberry (Rubus argutus, cv. 'Hillquist').</title>
        <authorList>
            <person name="Bruna T."/>
            <person name="Aryal R."/>
            <person name="Dudchenko O."/>
            <person name="Sargent D.J."/>
            <person name="Mead D."/>
            <person name="Buti M."/>
            <person name="Cavallini A."/>
            <person name="Hytonen T."/>
            <person name="Andres J."/>
            <person name="Pham M."/>
            <person name="Weisz D."/>
            <person name="Mascagni F."/>
            <person name="Usai G."/>
            <person name="Natali L."/>
            <person name="Bassil N."/>
            <person name="Fernandez G.E."/>
            <person name="Lomsadze A."/>
            <person name="Armour M."/>
            <person name="Olukolu B."/>
            <person name="Poorten T."/>
            <person name="Britton C."/>
            <person name="Davik J."/>
            <person name="Ashrafi H."/>
            <person name="Aiden E.L."/>
            <person name="Borodovsky M."/>
            <person name="Worthington M."/>
        </authorList>
    </citation>
    <scope>NUCLEOTIDE SEQUENCE [LARGE SCALE GENOMIC DNA]</scope>
    <source>
        <strain evidence="2">PI 553951</strain>
    </source>
</reference>
<accession>A0AAW1YJQ9</accession>
<evidence type="ECO:0000313" key="3">
    <source>
        <dbReference type="Proteomes" id="UP001457282"/>
    </source>
</evidence>
<feature type="compositionally biased region" description="Polar residues" evidence="1">
    <location>
        <begin position="20"/>
        <end position="29"/>
    </location>
</feature>
<feature type="region of interest" description="Disordered" evidence="1">
    <location>
        <begin position="11"/>
        <end position="52"/>
    </location>
</feature>
<evidence type="ECO:0000313" key="2">
    <source>
        <dbReference type="EMBL" id="KAK9948870.1"/>
    </source>
</evidence>
<keyword evidence="3" id="KW-1185">Reference proteome</keyword>
<gene>
    <name evidence="2" type="ORF">M0R45_004428</name>
</gene>
<organism evidence="2 3">
    <name type="scientific">Rubus argutus</name>
    <name type="common">Southern blackberry</name>
    <dbReference type="NCBI Taxonomy" id="59490"/>
    <lineage>
        <taxon>Eukaryota</taxon>
        <taxon>Viridiplantae</taxon>
        <taxon>Streptophyta</taxon>
        <taxon>Embryophyta</taxon>
        <taxon>Tracheophyta</taxon>
        <taxon>Spermatophyta</taxon>
        <taxon>Magnoliopsida</taxon>
        <taxon>eudicotyledons</taxon>
        <taxon>Gunneridae</taxon>
        <taxon>Pentapetalae</taxon>
        <taxon>rosids</taxon>
        <taxon>fabids</taxon>
        <taxon>Rosales</taxon>
        <taxon>Rosaceae</taxon>
        <taxon>Rosoideae</taxon>
        <taxon>Rosoideae incertae sedis</taxon>
        <taxon>Rubus</taxon>
    </lineage>
</organism>
<name>A0AAW1YJQ9_RUBAR</name>